<dbReference type="GO" id="GO:0008616">
    <property type="term" value="P:tRNA queuosine(34) biosynthetic process"/>
    <property type="evidence" value="ECO:0007669"/>
    <property type="project" value="UniProtKB-UniRule"/>
</dbReference>
<keyword evidence="4 13" id="KW-0963">Cytoplasm</keyword>
<dbReference type="NCBIfam" id="NF001140">
    <property type="entry name" value="PRK00147.1"/>
    <property type="match status" value="1"/>
</dbReference>
<name>A0AAN1RSY2_9BORD</name>
<dbReference type="InterPro" id="IPR042119">
    <property type="entry name" value="QueA_dom2"/>
</dbReference>
<evidence type="ECO:0000256" key="8">
    <source>
        <dbReference type="ARBA" id="ARBA00052751"/>
    </source>
</evidence>
<organism evidence="14 15">
    <name type="scientific">Bordetella hinzii</name>
    <dbReference type="NCBI Taxonomy" id="103855"/>
    <lineage>
        <taxon>Bacteria</taxon>
        <taxon>Pseudomonadati</taxon>
        <taxon>Pseudomonadota</taxon>
        <taxon>Betaproteobacteria</taxon>
        <taxon>Burkholderiales</taxon>
        <taxon>Alcaligenaceae</taxon>
        <taxon>Bordetella</taxon>
    </lineage>
</organism>
<dbReference type="Gene3D" id="2.40.10.240">
    <property type="entry name" value="QueA-like"/>
    <property type="match status" value="1"/>
</dbReference>
<dbReference type="InterPro" id="IPR003699">
    <property type="entry name" value="QueA"/>
</dbReference>
<sequence length="354" mass="38171">MSGRDNTVSTFTLSDFDYDLPPELIAQTPAAERAGSRLLHLDGQGRLHDRHFPDLLALLRPHDLLVFNDTRVIKARLAGQKATGGKVEVLVERITEPTRALAHVRASKSPGRGMRLALAGGAVTAEVLGRQGELFDLRFAGPVLDLLEAHGATPLPPYITHAAEHEDEERYQTVYAREPGAVAAPTAGLHFDQAMLERLAAGGVQRAFVTLHVGAGTFQPVRVQNLAEHVMHAEWYTVPEATVQAIHAARQAGGRVIAVGTTSVRALESAAAQAAGGPLAACQGDTRLFITPGYRYRVVDALVTNFHLPQSTLLMLVSALAGIDPIRRAYAHAVASRYRFFSYGDAMFIESAQP</sequence>
<gene>
    <name evidence="13" type="primary">queA</name>
    <name evidence="14" type="ORF">CS347_00810</name>
</gene>
<comment type="similarity">
    <text evidence="9 13">Belongs to the QueA family.</text>
</comment>
<dbReference type="PANTHER" id="PTHR30307:SF0">
    <property type="entry name" value="S-ADENOSYLMETHIONINE:TRNA RIBOSYLTRANSFERASE-ISOMERASE"/>
    <property type="match status" value="1"/>
</dbReference>
<accession>A0AAN1RSY2</accession>
<dbReference type="InterPro" id="IPR042118">
    <property type="entry name" value="QueA_dom1"/>
</dbReference>
<proteinExistence type="inferred from homology"/>
<evidence type="ECO:0000256" key="3">
    <source>
        <dbReference type="ARBA" id="ARBA00011245"/>
    </source>
</evidence>
<evidence type="ECO:0000313" key="14">
    <source>
        <dbReference type="EMBL" id="AZW15438.1"/>
    </source>
</evidence>
<reference evidence="15" key="1">
    <citation type="submission" date="2017-10" db="EMBL/GenBank/DDBJ databases">
        <title>Whole genome sequencing of various Bordetella species.</title>
        <authorList>
            <person name="Weigand M.R."/>
            <person name="Loparev V."/>
            <person name="Peng Y."/>
            <person name="Bowden K.E."/>
            <person name="Tondella M.L."/>
            <person name="Williams M.M."/>
        </authorList>
    </citation>
    <scope>NUCLEOTIDE SEQUENCE [LARGE SCALE GENOMIC DNA]</scope>
    <source>
        <strain evidence="15">H720</strain>
    </source>
</reference>
<dbReference type="Pfam" id="PF02547">
    <property type="entry name" value="Queuosine_synth"/>
    <property type="match status" value="1"/>
</dbReference>
<dbReference type="SUPFAM" id="SSF111337">
    <property type="entry name" value="QueA-like"/>
    <property type="match status" value="1"/>
</dbReference>
<dbReference type="GO" id="GO:0051075">
    <property type="term" value="F:S-adenosylmethionine:tRNA ribosyltransferase-isomerase activity"/>
    <property type="evidence" value="ECO:0007669"/>
    <property type="project" value="UniProtKB-EC"/>
</dbReference>
<protein>
    <recommendedName>
        <fullName evidence="11 13">S-adenosylmethionine:tRNA ribosyltransferase-isomerase</fullName>
        <ecNumber evidence="10 13">2.4.99.17</ecNumber>
    </recommendedName>
    <alternativeName>
        <fullName evidence="12 13">Queuosine biosynthesis protein QueA</fullName>
    </alternativeName>
</protein>
<comment type="function">
    <text evidence="13">Transfers and isomerizes the ribose moiety from AdoMet to the 7-aminomethyl group of 7-deazaguanine (preQ1-tRNA) to give epoxyqueuosine (oQ-tRNA).</text>
</comment>
<evidence type="ECO:0000313" key="15">
    <source>
        <dbReference type="Proteomes" id="UP000282741"/>
    </source>
</evidence>
<dbReference type="FunFam" id="3.40.1780.10:FF:000001">
    <property type="entry name" value="S-adenosylmethionine:tRNA ribosyltransferase-isomerase"/>
    <property type="match status" value="1"/>
</dbReference>
<keyword evidence="5 13" id="KW-0808">Transferase</keyword>
<evidence type="ECO:0000256" key="7">
    <source>
        <dbReference type="ARBA" id="ARBA00022785"/>
    </source>
</evidence>
<dbReference type="EC" id="2.4.99.17" evidence="10 13"/>
<evidence type="ECO:0000256" key="2">
    <source>
        <dbReference type="ARBA" id="ARBA00004691"/>
    </source>
</evidence>
<dbReference type="NCBIfam" id="TIGR00113">
    <property type="entry name" value="queA"/>
    <property type="match status" value="1"/>
</dbReference>
<evidence type="ECO:0000256" key="5">
    <source>
        <dbReference type="ARBA" id="ARBA00022679"/>
    </source>
</evidence>
<evidence type="ECO:0000256" key="4">
    <source>
        <dbReference type="ARBA" id="ARBA00022490"/>
    </source>
</evidence>
<evidence type="ECO:0000256" key="11">
    <source>
        <dbReference type="ARBA" id="ARBA00069325"/>
    </source>
</evidence>
<dbReference type="AlphaFoldDB" id="A0AAN1RSY2"/>
<dbReference type="Proteomes" id="UP000282741">
    <property type="component" value="Chromosome"/>
</dbReference>
<keyword evidence="6 13" id="KW-0949">S-adenosyl-L-methionine</keyword>
<evidence type="ECO:0000256" key="13">
    <source>
        <dbReference type="HAMAP-Rule" id="MF_00113"/>
    </source>
</evidence>
<dbReference type="PANTHER" id="PTHR30307">
    <property type="entry name" value="S-ADENOSYLMETHIONINE:TRNA RIBOSYLTRANSFERASE-ISOMERASE"/>
    <property type="match status" value="1"/>
</dbReference>
<evidence type="ECO:0000256" key="1">
    <source>
        <dbReference type="ARBA" id="ARBA00004496"/>
    </source>
</evidence>
<dbReference type="EMBL" id="CP024172">
    <property type="protein sequence ID" value="AZW15438.1"/>
    <property type="molecule type" value="Genomic_DNA"/>
</dbReference>
<comment type="subcellular location">
    <subcellularLocation>
        <location evidence="1 13">Cytoplasm</location>
    </subcellularLocation>
</comment>
<comment type="catalytic activity">
    <reaction evidence="8 13">
        <text>7-aminomethyl-7-carbaguanosine(34) in tRNA + S-adenosyl-L-methionine = epoxyqueuosine(34) in tRNA + adenine + L-methionine + 2 H(+)</text>
        <dbReference type="Rhea" id="RHEA:32155"/>
        <dbReference type="Rhea" id="RHEA-COMP:10342"/>
        <dbReference type="Rhea" id="RHEA-COMP:18582"/>
        <dbReference type="ChEBI" id="CHEBI:15378"/>
        <dbReference type="ChEBI" id="CHEBI:16708"/>
        <dbReference type="ChEBI" id="CHEBI:57844"/>
        <dbReference type="ChEBI" id="CHEBI:59789"/>
        <dbReference type="ChEBI" id="CHEBI:82833"/>
        <dbReference type="ChEBI" id="CHEBI:194443"/>
        <dbReference type="EC" id="2.4.99.17"/>
    </reaction>
</comment>
<evidence type="ECO:0000256" key="9">
    <source>
        <dbReference type="ARBA" id="ARBA00061210"/>
    </source>
</evidence>
<dbReference type="InterPro" id="IPR036100">
    <property type="entry name" value="QueA_sf"/>
</dbReference>
<comment type="subunit">
    <text evidence="3 13">Monomer.</text>
</comment>
<dbReference type="Gene3D" id="3.40.1780.10">
    <property type="entry name" value="QueA-like"/>
    <property type="match status" value="1"/>
</dbReference>
<dbReference type="HAMAP" id="MF_00113">
    <property type="entry name" value="QueA"/>
    <property type="match status" value="1"/>
</dbReference>
<evidence type="ECO:0000256" key="12">
    <source>
        <dbReference type="ARBA" id="ARBA00076160"/>
    </source>
</evidence>
<comment type="pathway">
    <text evidence="2 13">tRNA modification; tRNA-queuosine biosynthesis.</text>
</comment>
<evidence type="ECO:0000256" key="6">
    <source>
        <dbReference type="ARBA" id="ARBA00022691"/>
    </source>
</evidence>
<dbReference type="GO" id="GO:0005737">
    <property type="term" value="C:cytoplasm"/>
    <property type="evidence" value="ECO:0007669"/>
    <property type="project" value="UniProtKB-SubCell"/>
</dbReference>
<keyword evidence="7 13" id="KW-0671">Queuosine biosynthesis</keyword>
<evidence type="ECO:0000256" key="10">
    <source>
        <dbReference type="ARBA" id="ARBA00066503"/>
    </source>
</evidence>